<dbReference type="Pfam" id="PF02770">
    <property type="entry name" value="Acyl-CoA_dh_M"/>
    <property type="match status" value="1"/>
</dbReference>
<evidence type="ECO:0000259" key="4">
    <source>
        <dbReference type="Pfam" id="PF02771"/>
    </source>
</evidence>
<dbReference type="Gene3D" id="1.10.540.10">
    <property type="entry name" value="Acyl-CoA dehydrogenase/oxidase, N-terminal domain"/>
    <property type="match status" value="1"/>
</dbReference>
<gene>
    <name evidence="6" type="ORF">BTO28_07100</name>
</gene>
<proteinExistence type="predicted"/>
<name>A0A1V2A9U3_9BACI</name>
<accession>A0A1V2A9U3</accession>
<sequence length="388" mass="43362">MRLFFVRYKKTKERRGQFMEMLEKLQTLIPVFQKREPALDQLNSFPFENIEDLKKIGYTKAMLTENGGMSLIEYVQCQETIAKGCGATALSIGWHTGLLMEFVEHGHWNPDVEEFLREEIQKGKLINAAASERNAGSPLRGAAFKTTAVLDGKEYIVNGEKTFTSAAPVLDYIFVSATIQGSEESAVFLVPAANAGVTIRETWDSVAMRGTASHDLLLENVRIPEHYIVEKLDQGAKLRRKGSLLHIPACYIGIAGAARDYAIQFAADYTPASLDQPIGTLPVTEQLIGEMDMKLMAARQFLYRTAELYDREPDVSIKTQMAASKSFVTNTAIEVTDMAMRIVGARSLSEKNPLHRYWQHVRAGLHNPPMDDIAYRIIAQEAISLARL</sequence>
<comment type="caution">
    <text evidence="6">The sequence shown here is derived from an EMBL/GenBank/DDBJ whole genome shotgun (WGS) entry which is preliminary data.</text>
</comment>
<dbReference type="InterPro" id="IPR013107">
    <property type="entry name" value="Acyl-CoA_DH_C"/>
</dbReference>
<evidence type="ECO:0000313" key="6">
    <source>
        <dbReference type="EMBL" id="OMP67761.1"/>
    </source>
</evidence>
<dbReference type="AlphaFoldDB" id="A0A1V2A9U3"/>
<dbReference type="Pfam" id="PF02771">
    <property type="entry name" value="Acyl-CoA_dh_N"/>
    <property type="match status" value="1"/>
</dbReference>
<dbReference type="Gene3D" id="2.40.110.10">
    <property type="entry name" value="Butyryl-CoA Dehydrogenase, subunit A, domain 2"/>
    <property type="match status" value="1"/>
</dbReference>
<dbReference type="InterPro" id="IPR006091">
    <property type="entry name" value="Acyl-CoA_Oxase/DH_mid-dom"/>
</dbReference>
<dbReference type="InterPro" id="IPR046373">
    <property type="entry name" value="Acyl-CoA_Oxase/DH_mid-dom_sf"/>
</dbReference>
<dbReference type="PANTHER" id="PTHR43884:SF25">
    <property type="entry name" value="ACYL-COA DEHYDROGENASE YDBM-RELATED"/>
    <property type="match status" value="1"/>
</dbReference>
<keyword evidence="2" id="KW-0560">Oxidoreductase</keyword>
<protein>
    <submittedName>
        <fullName evidence="6">Acyl-CoA dehydrogenase</fullName>
    </submittedName>
</protein>
<dbReference type="Gene3D" id="1.20.140.10">
    <property type="entry name" value="Butyryl-CoA Dehydrogenase, subunit A, domain 3"/>
    <property type="match status" value="1"/>
</dbReference>
<dbReference type="GO" id="GO:0050660">
    <property type="term" value="F:flavin adenine dinucleotide binding"/>
    <property type="evidence" value="ECO:0007669"/>
    <property type="project" value="InterPro"/>
</dbReference>
<evidence type="ECO:0000259" key="5">
    <source>
        <dbReference type="Pfam" id="PF08028"/>
    </source>
</evidence>
<dbReference type="PIRSF" id="PIRSF016578">
    <property type="entry name" value="HsaA"/>
    <property type="match status" value="1"/>
</dbReference>
<organism evidence="6 7">
    <name type="scientific">Domibacillus epiphyticus</name>
    <dbReference type="NCBI Taxonomy" id="1714355"/>
    <lineage>
        <taxon>Bacteria</taxon>
        <taxon>Bacillati</taxon>
        <taxon>Bacillota</taxon>
        <taxon>Bacilli</taxon>
        <taxon>Bacillales</taxon>
        <taxon>Bacillaceae</taxon>
        <taxon>Domibacillus</taxon>
    </lineage>
</organism>
<dbReference type="STRING" id="1714355.BTO28_07100"/>
<dbReference type="InterPro" id="IPR013786">
    <property type="entry name" value="AcylCoA_DH/ox_N"/>
</dbReference>
<evidence type="ECO:0000256" key="1">
    <source>
        <dbReference type="ARBA" id="ARBA00022630"/>
    </source>
</evidence>
<reference evidence="6 7" key="1">
    <citation type="submission" date="2016-12" db="EMBL/GenBank/DDBJ databases">
        <title>Domibacillus sp. SAB 38T whole genome sequencing.</title>
        <authorList>
            <person name="Verma A."/>
            <person name="Ojha A.K."/>
            <person name="Krishnamurthi S."/>
        </authorList>
    </citation>
    <scope>NUCLEOTIDE SEQUENCE [LARGE SCALE GENOMIC DNA]</scope>
    <source>
        <strain evidence="6 7">SAB 38</strain>
    </source>
</reference>
<keyword evidence="7" id="KW-1185">Reference proteome</keyword>
<evidence type="ECO:0000259" key="3">
    <source>
        <dbReference type="Pfam" id="PF02770"/>
    </source>
</evidence>
<feature type="domain" description="Acyl-CoA dehydrogenase/oxidase N-terminal" evidence="4">
    <location>
        <begin position="38"/>
        <end position="104"/>
    </location>
</feature>
<evidence type="ECO:0000313" key="7">
    <source>
        <dbReference type="Proteomes" id="UP000188613"/>
    </source>
</evidence>
<dbReference type="SUPFAM" id="SSF47203">
    <property type="entry name" value="Acyl-CoA dehydrogenase C-terminal domain-like"/>
    <property type="match status" value="1"/>
</dbReference>
<dbReference type="Proteomes" id="UP000188613">
    <property type="component" value="Unassembled WGS sequence"/>
</dbReference>
<dbReference type="GO" id="GO:0003995">
    <property type="term" value="F:acyl-CoA dehydrogenase activity"/>
    <property type="evidence" value="ECO:0007669"/>
    <property type="project" value="TreeGrafter"/>
</dbReference>
<dbReference type="Pfam" id="PF08028">
    <property type="entry name" value="Acyl-CoA_dh_2"/>
    <property type="match status" value="1"/>
</dbReference>
<dbReference type="InterPro" id="IPR009100">
    <property type="entry name" value="AcylCoA_DH/oxidase_NM_dom_sf"/>
</dbReference>
<evidence type="ECO:0000256" key="2">
    <source>
        <dbReference type="ARBA" id="ARBA00023002"/>
    </source>
</evidence>
<dbReference type="InterPro" id="IPR037069">
    <property type="entry name" value="AcylCoA_DH/ox_N_sf"/>
</dbReference>
<dbReference type="PANTHER" id="PTHR43884">
    <property type="entry name" value="ACYL-COA DEHYDROGENASE"/>
    <property type="match status" value="1"/>
</dbReference>
<dbReference type="InterPro" id="IPR036250">
    <property type="entry name" value="AcylCo_DH-like_C"/>
</dbReference>
<feature type="domain" description="Acyl-CoA dehydrogenase C-terminal" evidence="5">
    <location>
        <begin position="248"/>
        <end position="363"/>
    </location>
</feature>
<feature type="domain" description="Acyl-CoA oxidase/dehydrogenase middle" evidence="3">
    <location>
        <begin position="129"/>
        <end position="221"/>
    </location>
</feature>
<dbReference type="EMBL" id="MSFI01000009">
    <property type="protein sequence ID" value="OMP67761.1"/>
    <property type="molecule type" value="Genomic_DNA"/>
</dbReference>
<keyword evidence="1" id="KW-0285">Flavoprotein</keyword>
<dbReference type="CDD" id="cd00567">
    <property type="entry name" value="ACAD"/>
    <property type="match status" value="1"/>
</dbReference>
<dbReference type="SUPFAM" id="SSF56645">
    <property type="entry name" value="Acyl-CoA dehydrogenase NM domain-like"/>
    <property type="match status" value="1"/>
</dbReference>